<dbReference type="Gene3D" id="3.30.160.60">
    <property type="entry name" value="Classic Zinc Finger"/>
    <property type="match status" value="1"/>
</dbReference>
<dbReference type="PROSITE" id="PS50157">
    <property type="entry name" value="ZINC_FINGER_C2H2_2"/>
    <property type="match status" value="2"/>
</dbReference>
<feature type="domain" description="C2H2-type" evidence="2">
    <location>
        <begin position="161"/>
        <end position="189"/>
    </location>
</feature>
<gene>
    <name evidence="3" type="ORF">FF38_12347</name>
</gene>
<dbReference type="PROSITE" id="PS00028">
    <property type="entry name" value="ZINC_FINGER_C2H2_1"/>
    <property type="match status" value="2"/>
</dbReference>
<dbReference type="EMBL" id="JRES01000890">
    <property type="protein sequence ID" value="KNC27540.1"/>
    <property type="molecule type" value="Genomic_DNA"/>
</dbReference>
<evidence type="ECO:0000313" key="4">
    <source>
        <dbReference type="Proteomes" id="UP000037069"/>
    </source>
</evidence>
<dbReference type="GO" id="GO:0008270">
    <property type="term" value="F:zinc ion binding"/>
    <property type="evidence" value="ECO:0007669"/>
    <property type="project" value="UniProtKB-KW"/>
</dbReference>
<feature type="domain" description="C2H2-type" evidence="2">
    <location>
        <begin position="133"/>
        <end position="160"/>
    </location>
</feature>
<sequence>MKILRSQYMKLRNNAGGPRSDPNNGIGKKISHKEQITDNGNKQLSNIGSKNALPIGALRRASVNLVNSFSEPPATNIKILFDNVDESLKKLNVVVEFTTMDAMWLTRVYRTYENELWHRKPRLDVFGKKKWFFQCHLCDRVLMAFIGLKTHLNRHLNYYPYVCKLCLKKYTNRKAVTSHLKKIHNISKEDWNDNLTS</sequence>
<proteinExistence type="predicted"/>
<keyword evidence="4" id="KW-1185">Reference proteome</keyword>
<keyword evidence="1" id="KW-0862">Zinc</keyword>
<dbReference type="InterPro" id="IPR036236">
    <property type="entry name" value="Znf_C2H2_sf"/>
</dbReference>
<dbReference type="AlphaFoldDB" id="A0A0L0C5I1"/>
<dbReference type="SMART" id="SM00355">
    <property type="entry name" value="ZnF_C2H2"/>
    <property type="match status" value="2"/>
</dbReference>
<name>A0A0L0C5I1_LUCCU</name>
<reference evidence="3 4" key="1">
    <citation type="journal article" date="2015" name="Nat. Commun.">
        <title>Lucilia cuprina genome unlocks parasitic fly biology to underpin future interventions.</title>
        <authorList>
            <person name="Anstead C.A."/>
            <person name="Korhonen P.K."/>
            <person name="Young N.D."/>
            <person name="Hall R.S."/>
            <person name="Jex A.R."/>
            <person name="Murali S.C."/>
            <person name="Hughes D.S."/>
            <person name="Lee S.F."/>
            <person name="Perry T."/>
            <person name="Stroehlein A.J."/>
            <person name="Ansell B.R."/>
            <person name="Breugelmans B."/>
            <person name="Hofmann A."/>
            <person name="Qu J."/>
            <person name="Dugan S."/>
            <person name="Lee S.L."/>
            <person name="Chao H."/>
            <person name="Dinh H."/>
            <person name="Han Y."/>
            <person name="Doddapaneni H.V."/>
            <person name="Worley K.C."/>
            <person name="Muzny D.M."/>
            <person name="Ioannidis P."/>
            <person name="Waterhouse R.M."/>
            <person name="Zdobnov E.M."/>
            <person name="James P.J."/>
            <person name="Bagnall N.H."/>
            <person name="Kotze A.C."/>
            <person name="Gibbs R.A."/>
            <person name="Richards S."/>
            <person name="Batterham P."/>
            <person name="Gasser R.B."/>
        </authorList>
    </citation>
    <scope>NUCLEOTIDE SEQUENCE [LARGE SCALE GENOMIC DNA]</scope>
    <source>
        <strain evidence="3 4">LS</strain>
        <tissue evidence="3">Full body</tissue>
    </source>
</reference>
<keyword evidence="1" id="KW-0479">Metal-binding</keyword>
<comment type="caution">
    <text evidence="3">The sequence shown here is derived from an EMBL/GenBank/DDBJ whole genome shotgun (WGS) entry which is preliminary data.</text>
</comment>
<evidence type="ECO:0000259" key="2">
    <source>
        <dbReference type="PROSITE" id="PS50157"/>
    </source>
</evidence>
<protein>
    <recommendedName>
        <fullName evidence="2">C2H2-type domain-containing protein</fullName>
    </recommendedName>
</protein>
<dbReference type="SUPFAM" id="SSF57667">
    <property type="entry name" value="beta-beta-alpha zinc fingers"/>
    <property type="match status" value="1"/>
</dbReference>
<dbReference type="InterPro" id="IPR013087">
    <property type="entry name" value="Znf_C2H2_type"/>
</dbReference>
<evidence type="ECO:0000256" key="1">
    <source>
        <dbReference type="PROSITE-ProRule" id="PRU00042"/>
    </source>
</evidence>
<accession>A0A0L0C5I1</accession>
<evidence type="ECO:0000313" key="3">
    <source>
        <dbReference type="EMBL" id="KNC27540.1"/>
    </source>
</evidence>
<dbReference type="OrthoDB" id="7950901at2759"/>
<keyword evidence="1" id="KW-0863">Zinc-finger</keyword>
<organism evidence="3 4">
    <name type="scientific">Lucilia cuprina</name>
    <name type="common">Green bottle fly</name>
    <name type="synonym">Australian sheep blowfly</name>
    <dbReference type="NCBI Taxonomy" id="7375"/>
    <lineage>
        <taxon>Eukaryota</taxon>
        <taxon>Metazoa</taxon>
        <taxon>Ecdysozoa</taxon>
        <taxon>Arthropoda</taxon>
        <taxon>Hexapoda</taxon>
        <taxon>Insecta</taxon>
        <taxon>Pterygota</taxon>
        <taxon>Neoptera</taxon>
        <taxon>Endopterygota</taxon>
        <taxon>Diptera</taxon>
        <taxon>Brachycera</taxon>
        <taxon>Muscomorpha</taxon>
        <taxon>Oestroidea</taxon>
        <taxon>Calliphoridae</taxon>
        <taxon>Luciliinae</taxon>
        <taxon>Lucilia</taxon>
    </lineage>
</organism>
<dbReference type="Proteomes" id="UP000037069">
    <property type="component" value="Unassembled WGS sequence"/>
</dbReference>